<evidence type="ECO:0008006" key="3">
    <source>
        <dbReference type="Google" id="ProtNLM"/>
    </source>
</evidence>
<keyword evidence="2" id="KW-1185">Reference proteome</keyword>
<dbReference type="EMBL" id="CAUYUJ010000103">
    <property type="protein sequence ID" value="CAK0788658.1"/>
    <property type="molecule type" value="Genomic_DNA"/>
</dbReference>
<reference evidence="1" key="1">
    <citation type="submission" date="2023-10" db="EMBL/GenBank/DDBJ databases">
        <authorList>
            <person name="Chen Y."/>
            <person name="Shah S."/>
            <person name="Dougan E. K."/>
            <person name="Thang M."/>
            <person name="Chan C."/>
        </authorList>
    </citation>
    <scope>NUCLEOTIDE SEQUENCE [LARGE SCALE GENOMIC DNA]</scope>
</reference>
<dbReference type="Proteomes" id="UP001189429">
    <property type="component" value="Unassembled WGS sequence"/>
</dbReference>
<dbReference type="Pfam" id="PF07386">
    <property type="entry name" value="DUF1499"/>
    <property type="match status" value="1"/>
</dbReference>
<dbReference type="PANTHER" id="PTHR34801:SF6">
    <property type="entry name" value="SLL1620 PROTEIN"/>
    <property type="match status" value="1"/>
</dbReference>
<organism evidence="1 2">
    <name type="scientific">Prorocentrum cordatum</name>
    <dbReference type="NCBI Taxonomy" id="2364126"/>
    <lineage>
        <taxon>Eukaryota</taxon>
        <taxon>Sar</taxon>
        <taxon>Alveolata</taxon>
        <taxon>Dinophyceae</taxon>
        <taxon>Prorocentrales</taxon>
        <taxon>Prorocentraceae</taxon>
        <taxon>Prorocentrum</taxon>
    </lineage>
</organism>
<dbReference type="InterPro" id="IPR010865">
    <property type="entry name" value="DUF1499"/>
</dbReference>
<accession>A0ABN9PBQ2</accession>
<evidence type="ECO:0000313" key="2">
    <source>
        <dbReference type="Proteomes" id="UP001189429"/>
    </source>
</evidence>
<comment type="caution">
    <text evidence="1">The sequence shown here is derived from an EMBL/GenBank/DDBJ whole genome shotgun (WGS) entry which is preliminary data.</text>
</comment>
<gene>
    <name evidence="1" type="ORF">PCOR1329_LOCUS493</name>
</gene>
<dbReference type="PANTHER" id="PTHR34801">
    <property type="entry name" value="EXPRESSED PROTEIN"/>
    <property type="match status" value="1"/>
</dbReference>
<proteinExistence type="predicted"/>
<sequence>MVPRARSATATRAPSLSTHRLLAARRQARILLGAVALCLAARVWLAPAAFASPPQARRAALGAAASAALLGVGAGDVRAFDACRDGANNCFSTLNKGGNKVAPWKWPAGQSKADAVSSLTEVLKAYPQAGQADVDKGGWKIVVDELSSKGYARVEYTSGKGNLAMFFNFGQPFVDDLEVSFGDDSVSVKSSSRVGDSDFGVNAKRLNFIASGLRAKGWDAPGVDA</sequence>
<name>A0ABN9PBQ2_9DINO</name>
<protein>
    <recommendedName>
        <fullName evidence="3">DUF1499 domain-containing protein</fullName>
    </recommendedName>
</protein>
<evidence type="ECO:0000313" key="1">
    <source>
        <dbReference type="EMBL" id="CAK0788658.1"/>
    </source>
</evidence>